<feature type="region of interest" description="Disordered" evidence="3">
    <location>
        <begin position="3168"/>
        <end position="3271"/>
    </location>
</feature>
<reference evidence="5" key="1">
    <citation type="submission" date="2021-02" db="EMBL/GenBank/DDBJ databases">
        <title>Comparative genomics reveals that relaxation of natural selection precedes convergent phenotypic evolution of cavefish.</title>
        <authorList>
            <person name="Peng Z."/>
        </authorList>
    </citation>
    <scope>NUCLEOTIDE SEQUENCE</scope>
    <source>
        <tissue evidence="5">Muscle</tissue>
    </source>
</reference>
<feature type="compositionally biased region" description="Polar residues" evidence="3">
    <location>
        <begin position="273"/>
        <end position="282"/>
    </location>
</feature>
<dbReference type="PANTHER" id="PTHR23348">
    <property type="entry name" value="PERIAXIN/AHNAK"/>
    <property type="match status" value="1"/>
</dbReference>
<dbReference type="Proteomes" id="UP001059041">
    <property type="component" value="Linkage Group LG9"/>
</dbReference>
<feature type="compositionally biased region" description="Basic and acidic residues" evidence="3">
    <location>
        <begin position="824"/>
        <end position="833"/>
    </location>
</feature>
<dbReference type="EMBL" id="JAFHDT010000009">
    <property type="protein sequence ID" value="KAI7806013.1"/>
    <property type="molecule type" value="Genomic_DNA"/>
</dbReference>
<dbReference type="OrthoDB" id="8058206at2759"/>
<dbReference type="InterPro" id="IPR001478">
    <property type="entry name" value="PDZ"/>
</dbReference>
<feature type="compositionally biased region" description="Basic and acidic residues" evidence="3">
    <location>
        <begin position="3292"/>
        <end position="3327"/>
    </location>
</feature>
<feature type="domain" description="PDZ" evidence="4">
    <location>
        <begin position="111"/>
        <end position="181"/>
    </location>
</feature>
<dbReference type="PROSITE" id="PS50106">
    <property type="entry name" value="PDZ"/>
    <property type="match status" value="1"/>
</dbReference>
<feature type="region of interest" description="Disordered" evidence="3">
    <location>
        <begin position="2960"/>
        <end position="2984"/>
    </location>
</feature>
<sequence length="3681" mass="405075">MCDCFHLAFPNWHASATGGGHRLKAPEQDTEDDLVCEEPEVLEGERPRPQGSSPVEEFPTTEKYVKQGEVDFYDSPTKSSKKGKKIGFGSLFDKRSSAKMNQTEDMQNDGSEMIVKSVKGGCAEGLVVSGGGKNGIFIKEVKPESPASKHLSVKEGDQILSATVYFDNVSYEDALQILEHAQPYRVEFCLKRKPVPTRTQEDAETMRPDVAIGEEAIGDEGTGPEMRGRRKTKKQHDRISWPKFPSLTKGRRAKFKRSHSTSEAEEQRKLEISPTTSDTESPLKSPLKSPDEKDKKSMNKMKLKKMMTGRRSKSVEETSENEQELKTDDIEVLENHNIMNIAEEHSFQESVTNLVEIPNTLDEGDKTIKTRNEFTFTTLPVTESLLKAELITLNNTLKTTDITVALGEERRERSEIKISIQGKDKSETGTESQLKSFSSGIRTSDPSIMNNIMTSPNIILQEEAVGHQVDSDIKLINQEIFEKTQGPEETDMKIPNIEVSNDVSDIELTKRSPRIGSDKVKKEINILDTESYGIRTRGPLADMAISSHFVNKPNRLEFTSSDPFTFEIKTGQEMSSTIIDPKKPSTPTPVISQPKPHVQDIKISNLETDTAELTQKANIDAIICDLGKISEAKFKLPKVDLSEFNHQESITISLRDPTKAPALKRDDIEIPGREKKRSKSGFKPPKIKEPKIEKVIKISKTGQAQGEPEEFNVDDVKKAVSKFPAFKLPERDITGVLVQREIAIMEMKTGLTPKGSPCKVSSTSTEISMPENTIKEVKQESSFIVTKAEIIILPKNELHLHDETIITESKTDQSKTKSKAQQSKSDKMLARDDKISTSPDVKFKLPKREDIEIPGMEAIEQSVQQRKIKVATEADTQDEAVKDGTDTDVTEKSNIKAVREGHESKSKKAKVSMPSFGIMKPDIRFPEIGIELPKKTTSSKSDEIKEVKREENMPLDVTKQKYLSLQEHEAIKPKIDNTESDEMLCHEVSIAIIKKASTQDNAEMKIAAHDPSLDKAEIKSKDMDTSPHKMKLPKLIMPKIGMKSIKGTSEAIIKEDITKQEDNIIEVVLDSEKGTSKADNKGKSSETDKTWSKLKMPSLDVSLPSLDVSLPKVKLPKMEGKSKMEDTKPETDASIELSKDQVSRDMQIEAVDDAPEGTGLRLAKFGISSPKQKKEGSGLVKGDGKIEVESQAEIKEPESKMKKRKISFPKFGFSKAEIKVSDADITLPTVEGSLQEEGAEVTEKYVESKTTEVEAEFQDSTDSPTKFRLPAIKLPKFGISFTKATDDREDIQIPDVSTEETTIDFKLPKGSGELTALPDIKGPEIILIVSKPEAELSLPEKKEETTGISIPKEDVVYSEQEKEMKLSPEMLFSKPEVSLTGHEINRKVGVVELSKPDIKAFEVDVSVPQSDFSMPEGKMDESVSLSKDEAEQKDLTIKFKLPSINLPKFGVKTSKVAKDLPMVDIDAEEPDVRLPEAQISMKLKDDAPLDDIKESTEGIHLTTEANYEGHSVDMKIEDVKPKEQGPTFNLAKFGISFSGVKDPDIDNSKLTIEGDTTLEAAKNKVHVSYQGDKPEDDSKGLDLKIKTPSFSLPKFGFSKADFSLPKTDASKPAEIKDYEEPIKETKEPSAESEQAEKVLEGSPTKFKLPKIKFPKIGVSLPKTTAADHDNQIPGITKEIKLPEAELSGDVLSVPKMDTDITLSLSKPDVDVSIKETEKIDNAPYEIMALSPEVKVGLADHGPGEKPAIGDLTDGINVQAQIIDTEVKFPSFTEDADIPEDPEKESETKLKKLKISFPKFGFSKSETKVPDVNTSVQKEPTSLPETEIKDIEVTFPDPELEVQLKTKSTTGSPSKFKLPTISLPKFNISSSRMVEESNAKADYVEKSKTEATSAAVSVSKDTETQYTEPSKVQFEILPGDAEIKTKEMDPESHASRFKMTKFEISFPKLKRPESKKGALKTVDSVEKPEGTLIDDMEMESHSVDGKVDVPEDTGVRMKKPKVQSSGYALSKHDIKAPEFSVKSDGVPMTTEEVDVNQPEHEIKTKTTGGSPLKFKLPTLKLPKFGISSSKVKPEVTDLGGEAQPLESEVLTSVEMSDGKIDLTVPNQDLGFEQPNVDTADISILEMKPGKPGFEDGVPDSKTMKTKKAGFSLPKLGFSKPDIKVPEIYVSLEQADTSKPEGGVEMKDQIINITVSKDQVEPKDLTIGSDTTKFKLPTINIPRIGGKAAKEEKDMSDVDIAVKGPDASCPYTQINVSVEAPSVDIREPHLVTEGQTVTADLNVEDTELEGGKIKMPKFGIVLPKIKGLDLGTSKTGDIAEGNIKVQETPEVDVSVQKPDISISEGGVNGTETKVDIKGSKVESDQKGSTIFGSPTKFKLPSISFPKFGVKSQKAALDIKVNSEIEETNTKWESSQPEVTLEVHPSHIEIQDDNTKTIADMPAADSKGLEVKVKRPSFSFPKLGFSKPNIPTPELDASVQKIDASIPESTVDLPDHTAEMTLPEVGKEAEQKDLTIAGSPTKFKLPTVNLPNFGLKTSKGTVNLSSEMSVPEPEIKVSAQIPTIDTDIRAKEIDVSATINETNIHLAEGRIIPPSIDADIQDISIKGKADIHVVDSKDLDVKVKKSSFSLPKLGFSKPDIKGQETDVSQLKTEMSMVEGNITVEDQGADITFPGALNEQDAIDVSQTKFKMPLISFPKIGMKYPKAGADIPTADLDIKEPEISFPETGEIEIKTSMVIKGSSAKVDIKTKETDIDGLGGKFKLPKFGIGMQKVKETEMEGKEKEVQQPICEIKDVTFEKKVDRVEMDSKGLKINLPKIGSKQELKAPEVDVSLPKVDTGISMEIADVSHQSADITSPTRFKLPTIHFPKFGIKASKGKVDSPTTNVDIKEAEVSLPDENINKSAEAPSVDIKGPTVNAEDISIEVNIKGKDVDEEQHEGKFKFPKFGITLPKIKGPDSEIMTEAKTGDSEKDIKSPEVETDTTSAKFGSPTKFKLPTIKLPKFGISIPKVTASTPKADADILDTKVSSVDIEVETPKMDPLDDIKVKTAVIETKSVETNVEAKGTQEGQENKFKLPKFEVKTGAPETGIIEPEIKIPAEDVSVPRVDTALPEGSVSIQKPEETELKDEKATSGSPSKFKFPSFKMPRFGISAHKSSDIKAEVTEVDSPDIKTDLNVEDKPIHVSKDTHIEGEIKETTEQAPEAVVKKTDGNKGSPSKFKLPSIKMPKINISRTKSQDEDDATIKASAPEMKEEDEKIKVDDLQGPDKSPKFTMPAIGDVFKGFEVEFNVPTLEEMEAKKDKPSGKKESESGDKAEESPEHKNREAQDKSRFKFKFPKLGFSQSSDESDKLADARFEESEKHIEPPADQKEEGDKEHTKTEKGGWFKFPKFSSPTKTTKITEKEIIQPSEAVKKSQINDDVEKESNKEPEKSPMSEIVEENISPTLSLRSSEAFADISSTLTTEQIAPSQTFPTKVKVKYGESTATVGVKDTKVQSDVVTSTARCELISMEPHQPEKVNIPFSSDASSPSVDTFKQMSGEIHVITSNIQAISETHQASILTNLEARGIHTSPLEVTQRSDSVLTVEETRVQSATHTLVERHVVKETLGDGKETILVTHTTRVLEGDAAEPISDETASSIRRLRDTVHTEKMRFFDSIATTEEVRVTSSEISIRHMDSSTDENGGK</sequence>
<dbReference type="GO" id="GO:0032287">
    <property type="term" value="P:peripheral nervous system myelin maintenance"/>
    <property type="evidence" value="ECO:0007669"/>
    <property type="project" value="TreeGrafter"/>
</dbReference>
<feature type="compositionally biased region" description="Basic and acidic residues" evidence="3">
    <location>
        <begin position="3168"/>
        <end position="3194"/>
    </location>
</feature>
<dbReference type="GO" id="GO:0005737">
    <property type="term" value="C:cytoplasm"/>
    <property type="evidence" value="ECO:0007669"/>
    <property type="project" value="TreeGrafter"/>
</dbReference>
<evidence type="ECO:0000313" key="6">
    <source>
        <dbReference type="Proteomes" id="UP001059041"/>
    </source>
</evidence>
<feature type="region of interest" description="Disordered" evidence="3">
    <location>
        <begin position="3107"/>
        <end position="3140"/>
    </location>
</feature>
<feature type="compositionally biased region" description="Acidic residues" evidence="3">
    <location>
        <begin position="28"/>
        <end position="42"/>
    </location>
</feature>
<feature type="region of interest" description="Disordered" evidence="3">
    <location>
        <begin position="577"/>
        <end position="596"/>
    </location>
</feature>
<dbReference type="InterPro" id="IPR036034">
    <property type="entry name" value="PDZ_sf"/>
</dbReference>
<dbReference type="Gene3D" id="2.30.42.10">
    <property type="match status" value="1"/>
</dbReference>
<feature type="compositionally biased region" description="Basic residues" evidence="3">
    <location>
        <begin position="298"/>
        <end position="312"/>
    </location>
</feature>
<protein>
    <submittedName>
        <fullName evidence="5">Neuroblast differentiation-associated protein AHNAK-like</fullName>
    </submittedName>
</protein>
<feature type="region of interest" description="Disordered" evidence="3">
    <location>
        <begin position="195"/>
        <end position="328"/>
    </location>
</feature>
<feature type="compositionally biased region" description="Basic and acidic residues" evidence="3">
    <location>
        <begin position="3343"/>
        <end position="3380"/>
    </location>
</feature>
<comment type="caution">
    <text evidence="5">The sequence shown here is derived from an EMBL/GenBank/DDBJ whole genome shotgun (WGS) entry which is preliminary data.</text>
</comment>
<feature type="compositionally biased region" description="Basic and acidic residues" evidence="3">
    <location>
        <begin position="3116"/>
        <end position="3127"/>
    </location>
</feature>
<evidence type="ECO:0000256" key="2">
    <source>
        <dbReference type="ARBA" id="ARBA00023242"/>
    </source>
</evidence>
<feature type="region of interest" description="Disordered" evidence="3">
    <location>
        <begin position="1618"/>
        <end position="1639"/>
    </location>
</feature>
<feature type="compositionally biased region" description="Low complexity" evidence="3">
    <location>
        <begin position="3131"/>
        <end position="3140"/>
    </location>
</feature>
<accession>A0A9W7WPM4</accession>
<gene>
    <name evidence="5" type="ORF">IRJ41_022734</name>
</gene>
<feature type="compositionally biased region" description="Basic and acidic residues" evidence="3">
    <location>
        <begin position="260"/>
        <end position="271"/>
    </location>
</feature>
<feature type="region of interest" description="Disordered" evidence="3">
    <location>
        <begin position="421"/>
        <end position="442"/>
    </location>
</feature>
<feature type="compositionally biased region" description="Basic and acidic residues" evidence="3">
    <location>
        <begin position="3246"/>
        <end position="3258"/>
    </location>
</feature>
<keyword evidence="6" id="KW-1185">Reference proteome</keyword>
<feature type="compositionally biased region" description="Basic and acidic residues" evidence="3">
    <location>
        <begin position="3395"/>
        <end position="3413"/>
    </location>
</feature>
<name>A0A9W7WPM4_TRIRA</name>
<feature type="region of interest" description="Disordered" evidence="3">
    <location>
        <begin position="3289"/>
        <end position="3433"/>
    </location>
</feature>
<feature type="compositionally biased region" description="Basic and acidic residues" evidence="3">
    <location>
        <begin position="1172"/>
        <end position="1184"/>
    </location>
</feature>
<dbReference type="GO" id="GO:0043484">
    <property type="term" value="P:regulation of RNA splicing"/>
    <property type="evidence" value="ECO:0007669"/>
    <property type="project" value="TreeGrafter"/>
</dbReference>
<feature type="compositionally biased region" description="Basic and acidic residues" evidence="3">
    <location>
        <begin position="2962"/>
        <end position="2974"/>
    </location>
</feature>
<dbReference type="SUPFAM" id="SSF50156">
    <property type="entry name" value="PDZ domain-like"/>
    <property type="match status" value="1"/>
</dbReference>
<feature type="compositionally biased region" description="Polar residues" evidence="3">
    <location>
        <begin position="429"/>
        <end position="442"/>
    </location>
</feature>
<evidence type="ECO:0000313" key="5">
    <source>
        <dbReference type="EMBL" id="KAI7806013.1"/>
    </source>
</evidence>
<dbReference type="InterPro" id="IPR052082">
    <property type="entry name" value="Myelin_sheath_structural"/>
</dbReference>
<organism evidence="5 6">
    <name type="scientific">Triplophysa rosa</name>
    <name type="common">Cave loach</name>
    <dbReference type="NCBI Taxonomy" id="992332"/>
    <lineage>
        <taxon>Eukaryota</taxon>
        <taxon>Metazoa</taxon>
        <taxon>Chordata</taxon>
        <taxon>Craniata</taxon>
        <taxon>Vertebrata</taxon>
        <taxon>Euteleostomi</taxon>
        <taxon>Actinopterygii</taxon>
        <taxon>Neopterygii</taxon>
        <taxon>Teleostei</taxon>
        <taxon>Ostariophysi</taxon>
        <taxon>Cypriniformes</taxon>
        <taxon>Nemacheilidae</taxon>
        <taxon>Triplophysa</taxon>
    </lineage>
</organism>
<comment type="subcellular location">
    <subcellularLocation>
        <location evidence="1">Nucleus</location>
    </subcellularLocation>
</comment>
<feature type="region of interest" description="Disordered" evidence="3">
    <location>
        <begin position="1164"/>
        <end position="1184"/>
    </location>
</feature>
<evidence type="ECO:0000256" key="3">
    <source>
        <dbReference type="SAM" id="MobiDB-lite"/>
    </source>
</evidence>
<feature type="region of interest" description="Disordered" evidence="3">
    <location>
        <begin position="809"/>
        <end position="833"/>
    </location>
</feature>
<dbReference type="PANTHER" id="PTHR23348:SF41">
    <property type="entry name" value="NEUROBLAST DIFFERENTIATION-ASSOCIATED PROTEIN AHNAK"/>
    <property type="match status" value="1"/>
</dbReference>
<evidence type="ECO:0000256" key="1">
    <source>
        <dbReference type="ARBA" id="ARBA00004123"/>
    </source>
</evidence>
<keyword evidence="2" id="KW-0539">Nucleus</keyword>
<feature type="region of interest" description="Disordered" evidence="3">
    <location>
        <begin position="1116"/>
        <end position="1144"/>
    </location>
</feature>
<feature type="compositionally biased region" description="Basic residues" evidence="3">
    <location>
        <begin position="249"/>
        <end position="259"/>
    </location>
</feature>
<proteinExistence type="predicted"/>
<feature type="compositionally biased region" description="Basic and acidic residues" evidence="3">
    <location>
        <begin position="3419"/>
        <end position="3429"/>
    </location>
</feature>
<evidence type="ECO:0000259" key="4">
    <source>
        <dbReference type="PROSITE" id="PS50106"/>
    </source>
</evidence>
<dbReference type="GO" id="GO:0005634">
    <property type="term" value="C:nucleus"/>
    <property type="evidence" value="ECO:0007669"/>
    <property type="project" value="UniProtKB-SubCell"/>
</dbReference>
<dbReference type="SMART" id="SM00228">
    <property type="entry name" value="PDZ"/>
    <property type="match status" value="1"/>
</dbReference>
<feature type="region of interest" description="Disordered" evidence="3">
    <location>
        <begin position="16"/>
        <end position="62"/>
    </location>
</feature>